<protein>
    <submittedName>
        <fullName evidence="1">Uncharacterized protein</fullName>
    </submittedName>
</protein>
<accession>A0A284VKY5</accession>
<proteinExistence type="predicted"/>
<name>A0A284VKY5_9EURY</name>
<dbReference type="EMBL" id="FZMP01000046">
    <property type="protein sequence ID" value="SNQ59869.1"/>
    <property type="molecule type" value="Genomic_DNA"/>
</dbReference>
<gene>
    <name evidence="1" type="ORF">MNV_140004</name>
</gene>
<dbReference type="AlphaFoldDB" id="A0A284VKY5"/>
<reference evidence="2" key="1">
    <citation type="submission" date="2017-06" db="EMBL/GenBank/DDBJ databases">
        <authorList>
            <person name="Cremers G."/>
        </authorList>
    </citation>
    <scope>NUCLEOTIDE SEQUENCE [LARGE SCALE GENOMIC DNA]</scope>
</reference>
<evidence type="ECO:0000313" key="1">
    <source>
        <dbReference type="EMBL" id="SNQ59869.1"/>
    </source>
</evidence>
<keyword evidence="2" id="KW-1185">Reference proteome</keyword>
<evidence type="ECO:0000313" key="2">
    <source>
        <dbReference type="Proteomes" id="UP000218615"/>
    </source>
</evidence>
<sequence length="127" mass="14683">MKTSLSFNGKKLNNPDRETISKILKTAPAYYEMSLYLIKSRLKENIQQALRTNGKYQTKSGAFLVLRNNVAYLTLGGQISSLRDLNKLEKTMEKSKNEIIMQYPVYPENIKKIEMFNRMLGKAWNAN</sequence>
<dbReference type="Proteomes" id="UP000218615">
    <property type="component" value="Unassembled WGS sequence"/>
</dbReference>
<dbReference type="RefSeq" id="WP_096204171.1">
    <property type="nucleotide sequence ID" value="NZ_FZMP01000046.1"/>
</dbReference>
<organism evidence="1 2">
    <name type="scientific">Candidatus Methanoperedens nitratireducens</name>
    <dbReference type="NCBI Taxonomy" id="1392998"/>
    <lineage>
        <taxon>Archaea</taxon>
        <taxon>Methanobacteriati</taxon>
        <taxon>Methanobacteriota</taxon>
        <taxon>Stenosarchaea group</taxon>
        <taxon>Methanomicrobia</taxon>
        <taxon>Methanosarcinales</taxon>
        <taxon>ANME-2 cluster</taxon>
        <taxon>Candidatus Methanoperedentaceae</taxon>
        <taxon>Candidatus Methanoperedens</taxon>
    </lineage>
</organism>